<feature type="domain" description="Putative plant transposon protein" evidence="1">
    <location>
        <begin position="55"/>
        <end position="142"/>
    </location>
</feature>
<organism evidence="2 3">
    <name type="scientific">Aristolochia fimbriata</name>
    <name type="common">White veined hardy Dutchman's pipe vine</name>
    <dbReference type="NCBI Taxonomy" id="158543"/>
    <lineage>
        <taxon>Eukaryota</taxon>
        <taxon>Viridiplantae</taxon>
        <taxon>Streptophyta</taxon>
        <taxon>Embryophyta</taxon>
        <taxon>Tracheophyta</taxon>
        <taxon>Spermatophyta</taxon>
        <taxon>Magnoliopsida</taxon>
        <taxon>Magnoliidae</taxon>
        <taxon>Piperales</taxon>
        <taxon>Aristolochiaceae</taxon>
        <taxon>Aristolochia</taxon>
    </lineage>
</organism>
<evidence type="ECO:0000313" key="2">
    <source>
        <dbReference type="EMBL" id="KAG9458212.1"/>
    </source>
</evidence>
<protein>
    <recommendedName>
        <fullName evidence="1">Putative plant transposon protein domain-containing protein</fullName>
    </recommendedName>
</protein>
<evidence type="ECO:0000259" key="1">
    <source>
        <dbReference type="Pfam" id="PF20167"/>
    </source>
</evidence>
<accession>A0AAV7FAJ0</accession>
<evidence type="ECO:0000313" key="3">
    <source>
        <dbReference type="Proteomes" id="UP000825729"/>
    </source>
</evidence>
<dbReference type="EMBL" id="JAINDJ010000002">
    <property type="protein sequence ID" value="KAG9458212.1"/>
    <property type="molecule type" value="Genomic_DNA"/>
</dbReference>
<proteinExistence type="predicted"/>
<dbReference type="InterPro" id="IPR046796">
    <property type="entry name" value="Transposase_32_dom"/>
</dbReference>
<keyword evidence="3" id="KW-1185">Reference proteome</keyword>
<dbReference type="AlphaFoldDB" id="A0AAV7FAJ0"/>
<gene>
    <name evidence="2" type="ORF">H6P81_002720</name>
</gene>
<reference evidence="2 3" key="1">
    <citation type="submission" date="2021-07" db="EMBL/GenBank/DDBJ databases">
        <title>The Aristolochia fimbriata genome: insights into angiosperm evolution, floral development and chemical biosynthesis.</title>
        <authorList>
            <person name="Jiao Y."/>
        </authorList>
    </citation>
    <scope>NUCLEOTIDE SEQUENCE [LARGE SCALE GENOMIC DNA]</scope>
    <source>
        <strain evidence="2">IBCAS-2021</strain>
        <tissue evidence="2">Leaf</tissue>
    </source>
</reference>
<comment type="caution">
    <text evidence="2">The sequence shown here is derived from an EMBL/GenBank/DDBJ whole genome shotgun (WGS) entry which is preliminary data.</text>
</comment>
<dbReference type="Proteomes" id="UP000825729">
    <property type="component" value="Unassembled WGS sequence"/>
</dbReference>
<dbReference type="Pfam" id="PF20167">
    <property type="entry name" value="Transposase_32"/>
    <property type="match status" value="1"/>
</dbReference>
<sequence>MGPKRKKGKKVWDRSVFSYEKSYEMYTKGILMNKPIPERGLDNWELDPLYKRQIQNRNWGTFCAQPKGAIITLVREFYANANVARRPECTVRGKTIAYDPCIINVVYQTPWEGQDDYSTLKDRVTPEEVGAFLCPNGTTWKRCFYYLSLITSLCNLAGVEFSPMEEISYAASPINVGFIKLVSRQSRPAAQPMPCPLSMEEQLTQLWQLVDCQGRYMSEMLQSIAQKQGMTSDDILPYTLGQEGTSVRDALMEEAEGSEGNWLEGE</sequence>
<name>A0AAV7FAJ0_ARIFI</name>